<organism evidence="2 3">
    <name type="scientific">Candidatus Blautia gallistercoris</name>
    <dbReference type="NCBI Taxonomy" id="2838490"/>
    <lineage>
        <taxon>Bacteria</taxon>
        <taxon>Bacillati</taxon>
        <taxon>Bacillota</taxon>
        <taxon>Clostridia</taxon>
        <taxon>Lachnospirales</taxon>
        <taxon>Lachnospiraceae</taxon>
        <taxon>Blautia</taxon>
    </lineage>
</organism>
<dbReference type="PANTHER" id="PTHR43591:SF24">
    <property type="entry name" value="2-METHOXY-6-POLYPRENYL-1,4-BENZOQUINOL METHYLASE, MITOCHONDRIAL"/>
    <property type="match status" value="1"/>
</dbReference>
<comment type="caution">
    <text evidence="2">The sequence shown here is derived from an EMBL/GenBank/DDBJ whole genome shotgun (WGS) entry which is preliminary data.</text>
</comment>
<feature type="domain" description="Methyltransferase type 11" evidence="1">
    <location>
        <begin position="55"/>
        <end position="153"/>
    </location>
</feature>
<sequence>METELLKQIGAYWETRTEGYSDVNDKELAGMQKNAWLSLLESHFPKKAKEELKILDIGTGPGFFPMILSEAGYTVTAVDYTPGMLKKARENLEAKTRDGLKRVTLLQMDAQNLEFDDDTFDVVISRNLTWNLEKPGRAYEEWHRVLAPGGILMNFDANWYGYLYDEEKYAAYERDRENVKEQALEDHYLCTDIDAMEQIARQVPLSEIRRPAWDVRVLEQLGLAEVSINEEVWRQVWSEEERLNYASTPMFMVYGRKQPGPGH</sequence>
<dbReference type="SUPFAM" id="SSF53335">
    <property type="entry name" value="S-adenosyl-L-methionine-dependent methyltransferases"/>
    <property type="match status" value="1"/>
</dbReference>
<dbReference type="InterPro" id="IPR029063">
    <property type="entry name" value="SAM-dependent_MTases_sf"/>
</dbReference>
<protein>
    <submittedName>
        <fullName evidence="2">Class I SAM-dependent methyltransferase</fullName>
    </submittedName>
</protein>
<dbReference type="InterPro" id="IPR013216">
    <property type="entry name" value="Methyltransf_11"/>
</dbReference>
<name>A0A9D2B3B6_9FIRM</name>
<gene>
    <name evidence="2" type="ORF">IAA45_08040</name>
</gene>
<proteinExistence type="predicted"/>
<evidence type="ECO:0000259" key="1">
    <source>
        <dbReference type="Pfam" id="PF08241"/>
    </source>
</evidence>
<evidence type="ECO:0000313" key="2">
    <source>
        <dbReference type="EMBL" id="HIX59648.1"/>
    </source>
</evidence>
<dbReference type="Proteomes" id="UP000886817">
    <property type="component" value="Unassembled WGS sequence"/>
</dbReference>
<dbReference type="Pfam" id="PF08241">
    <property type="entry name" value="Methyltransf_11"/>
    <property type="match status" value="1"/>
</dbReference>
<accession>A0A9D2B3B6</accession>
<reference evidence="2" key="1">
    <citation type="journal article" date="2021" name="PeerJ">
        <title>Extensive microbial diversity within the chicken gut microbiome revealed by metagenomics and culture.</title>
        <authorList>
            <person name="Gilroy R."/>
            <person name="Ravi A."/>
            <person name="Getino M."/>
            <person name="Pursley I."/>
            <person name="Horton D.L."/>
            <person name="Alikhan N.F."/>
            <person name="Baker D."/>
            <person name="Gharbi K."/>
            <person name="Hall N."/>
            <person name="Watson M."/>
            <person name="Adriaenssens E.M."/>
            <person name="Foster-Nyarko E."/>
            <person name="Jarju S."/>
            <person name="Secka A."/>
            <person name="Antonio M."/>
            <person name="Oren A."/>
            <person name="Chaudhuri R.R."/>
            <person name="La Ragione R."/>
            <person name="Hildebrand F."/>
            <person name="Pallen M.J."/>
        </authorList>
    </citation>
    <scope>NUCLEOTIDE SEQUENCE</scope>
    <source>
        <strain evidence="2">ChiSjej1B19-8411</strain>
    </source>
</reference>
<dbReference type="EMBL" id="DXEX01000174">
    <property type="protein sequence ID" value="HIX59648.1"/>
    <property type="molecule type" value="Genomic_DNA"/>
</dbReference>
<keyword evidence="2" id="KW-0808">Transferase</keyword>
<evidence type="ECO:0000313" key="3">
    <source>
        <dbReference type="Proteomes" id="UP000886817"/>
    </source>
</evidence>
<dbReference type="CDD" id="cd02440">
    <property type="entry name" value="AdoMet_MTases"/>
    <property type="match status" value="1"/>
</dbReference>
<dbReference type="AlphaFoldDB" id="A0A9D2B3B6"/>
<keyword evidence="2" id="KW-0489">Methyltransferase</keyword>
<dbReference type="PANTHER" id="PTHR43591">
    <property type="entry name" value="METHYLTRANSFERASE"/>
    <property type="match status" value="1"/>
</dbReference>
<reference evidence="2" key="2">
    <citation type="submission" date="2021-04" db="EMBL/GenBank/DDBJ databases">
        <authorList>
            <person name="Gilroy R."/>
        </authorList>
    </citation>
    <scope>NUCLEOTIDE SEQUENCE</scope>
    <source>
        <strain evidence="2">ChiSjej1B19-8411</strain>
    </source>
</reference>
<dbReference type="GO" id="GO:0032259">
    <property type="term" value="P:methylation"/>
    <property type="evidence" value="ECO:0007669"/>
    <property type="project" value="UniProtKB-KW"/>
</dbReference>
<dbReference type="GO" id="GO:0008757">
    <property type="term" value="F:S-adenosylmethionine-dependent methyltransferase activity"/>
    <property type="evidence" value="ECO:0007669"/>
    <property type="project" value="InterPro"/>
</dbReference>
<dbReference type="Gene3D" id="3.40.50.150">
    <property type="entry name" value="Vaccinia Virus protein VP39"/>
    <property type="match status" value="1"/>
</dbReference>